<comment type="subunit">
    <text evidence="3">Forms a 24-polypeptide structural core with octahedral symmetry.</text>
</comment>
<dbReference type="InterPro" id="IPR000089">
    <property type="entry name" value="Biotin_lipoyl"/>
</dbReference>
<evidence type="ECO:0000256" key="2">
    <source>
        <dbReference type="ARBA" id="ARBA00007317"/>
    </source>
</evidence>
<reference evidence="9 10" key="1">
    <citation type="journal article" date="2018" name="Int. J. Syst. Bacteriol.">
        <title>Oceaniradius stylonemae gen. nov., sp. nov., isolated from a red alga, Stylonema cornu-cervi.</title>
        <authorList>
            <person name="Jeong S."/>
        </authorList>
    </citation>
    <scope>NUCLEOTIDE SEQUENCE [LARGE SCALE GENOMIC DNA]</scope>
    <source>
        <strain evidence="9 10">StC1</strain>
    </source>
</reference>
<comment type="cofactor">
    <cofactor evidence="1">
        <name>(R)-lipoate</name>
        <dbReference type="ChEBI" id="CHEBI:83088"/>
    </cofactor>
</comment>
<keyword evidence="10" id="KW-1185">Reference proteome</keyword>
<keyword evidence="5" id="KW-0450">Lipoyl</keyword>
<dbReference type="CDD" id="cd06849">
    <property type="entry name" value="lipoyl_domain"/>
    <property type="match status" value="1"/>
</dbReference>
<dbReference type="EMBL" id="QFWV02000005">
    <property type="protein sequence ID" value="RKF06880.1"/>
    <property type="molecule type" value="Genomic_DNA"/>
</dbReference>
<dbReference type="InterPro" id="IPR000073">
    <property type="entry name" value="AB_hydrolase_1"/>
</dbReference>
<dbReference type="SUPFAM" id="SSF51230">
    <property type="entry name" value="Single hybrid motif"/>
    <property type="match status" value="1"/>
</dbReference>
<protein>
    <submittedName>
        <fullName evidence="9">Acetoin dehydrogenase dihydrolipoyllysine-residue acetyltransferase subunit</fullName>
    </submittedName>
</protein>
<dbReference type="GO" id="GO:0031405">
    <property type="term" value="F:lipoic acid binding"/>
    <property type="evidence" value="ECO:0007669"/>
    <property type="project" value="TreeGrafter"/>
</dbReference>
<sequence>MSGAILTMPRLGETMERGEIVGWLVDVGDSFARGDPLIEVETDKTVVEFPALGAGTLTERLAEVGETVEVGAPIAKVDVGDGPDWTGTDDAADAQQVAAAPSTGAETSVRPEKPDAAMPVPPLSAANGTGPVRATPVARRLARRQGVDLATLTGSGRRGRIEARDVTRTGQGGSDDLRFANGIAYIEKGPATGTPILLIHGFAGDRTTFASLINGLTKADRHVVAIDLPGHGATEREAPDIDALAAPLPDFVRALFGDQPFHLVAHSLGAIPAMALAETFPVSSLSLIAPAGIGLSINADFVDGMADPASPGEVAHLLRMLSEAPAALSDAAVADIFDVQKRGRLRTLAGQMIGPRGQTVSIIGALDRLSARMPVRVLVGHRDRIFDWRDATALSPRIAVHHFPRAGHMPHAEALPETLDIFTAGDRP</sequence>
<dbReference type="PANTHER" id="PTHR43178:SF5">
    <property type="entry name" value="LIPOAMIDE ACYLTRANSFERASE COMPONENT OF BRANCHED-CHAIN ALPHA-KETO ACID DEHYDROGENASE COMPLEX, MITOCHONDRIAL"/>
    <property type="match status" value="1"/>
</dbReference>
<dbReference type="InterPro" id="IPR004167">
    <property type="entry name" value="PSBD"/>
</dbReference>
<feature type="domain" description="Peripheral subunit-binding (PSBD)" evidence="8">
    <location>
        <begin position="133"/>
        <end position="170"/>
    </location>
</feature>
<dbReference type="NCBIfam" id="NF011457">
    <property type="entry name" value="PRK14875.1"/>
    <property type="match status" value="1"/>
</dbReference>
<keyword evidence="6" id="KW-0012">Acyltransferase</keyword>
<name>A0A3A8AGV1_9HYPH</name>
<dbReference type="InterPro" id="IPR029058">
    <property type="entry name" value="AB_hydrolase_fold"/>
</dbReference>
<dbReference type="InterPro" id="IPR003016">
    <property type="entry name" value="2-oxoA_DH_lipoyl-BS"/>
</dbReference>
<evidence type="ECO:0000313" key="10">
    <source>
        <dbReference type="Proteomes" id="UP000246132"/>
    </source>
</evidence>
<proteinExistence type="inferred from homology"/>
<keyword evidence="4 9" id="KW-0808">Transferase</keyword>
<dbReference type="RefSeq" id="WP_109766569.1">
    <property type="nucleotide sequence ID" value="NZ_QFWV02000005.1"/>
</dbReference>
<dbReference type="OrthoDB" id="9804723at2"/>
<evidence type="ECO:0000259" key="8">
    <source>
        <dbReference type="PROSITE" id="PS51826"/>
    </source>
</evidence>
<dbReference type="Proteomes" id="UP000246132">
    <property type="component" value="Unassembled WGS sequence"/>
</dbReference>
<evidence type="ECO:0000256" key="6">
    <source>
        <dbReference type="ARBA" id="ARBA00023315"/>
    </source>
</evidence>
<evidence type="ECO:0000313" key="9">
    <source>
        <dbReference type="EMBL" id="RKF06880.1"/>
    </source>
</evidence>
<comment type="similarity">
    <text evidence="2">Belongs to the 2-oxoacid dehydrogenase family.</text>
</comment>
<evidence type="ECO:0000256" key="5">
    <source>
        <dbReference type="ARBA" id="ARBA00022823"/>
    </source>
</evidence>
<comment type="caution">
    <text evidence="9">The sequence shown here is derived from an EMBL/GenBank/DDBJ whole genome shotgun (WGS) entry which is preliminary data.</text>
</comment>
<accession>A0A3A8AGV1</accession>
<dbReference type="SUPFAM" id="SSF53474">
    <property type="entry name" value="alpha/beta-Hydrolases"/>
    <property type="match status" value="1"/>
</dbReference>
<evidence type="ECO:0000259" key="7">
    <source>
        <dbReference type="PROSITE" id="PS50968"/>
    </source>
</evidence>
<evidence type="ECO:0000256" key="4">
    <source>
        <dbReference type="ARBA" id="ARBA00022679"/>
    </source>
</evidence>
<dbReference type="AlphaFoldDB" id="A0A3A8AGV1"/>
<organism evidence="9 10">
    <name type="scientific">Oceaniradius stylonematis</name>
    <dbReference type="NCBI Taxonomy" id="2184161"/>
    <lineage>
        <taxon>Bacteria</taxon>
        <taxon>Pseudomonadati</taxon>
        <taxon>Pseudomonadota</taxon>
        <taxon>Alphaproteobacteria</taxon>
        <taxon>Hyphomicrobiales</taxon>
        <taxon>Ahrensiaceae</taxon>
        <taxon>Oceaniradius</taxon>
    </lineage>
</organism>
<dbReference type="InterPro" id="IPR011053">
    <property type="entry name" value="Single_hybrid_motif"/>
</dbReference>
<dbReference type="Gene3D" id="2.40.50.100">
    <property type="match status" value="1"/>
</dbReference>
<gene>
    <name evidence="9" type="ORF">DEM25_009560</name>
</gene>
<dbReference type="InterPro" id="IPR050743">
    <property type="entry name" value="2-oxoacid_DH_E2_comp"/>
</dbReference>
<dbReference type="PROSITE" id="PS51826">
    <property type="entry name" value="PSBD"/>
    <property type="match status" value="1"/>
</dbReference>
<dbReference type="PROSITE" id="PS00189">
    <property type="entry name" value="LIPOYL"/>
    <property type="match status" value="1"/>
</dbReference>
<dbReference type="Pfam" id="PF02817">
    <property type="entry name" value="E3_binding"/>
    <property type="match status" value="1"/>
</dbReference>
<dbReference type="GO" id="GO:0005737">
    <property type="term" value="C:cytoplasm"/>
    <property type="evidence" value="ECO:0007669"/>
    <property type="project" value="TreeGrafter"/>
</dbReference>
<dbReference type="Gene3D" id="4.10.320.10">
    <property type="entry name" value="E3-binding domain"/>
    <property type="match status" value="1"/>
</dbReference>
<feature type="domain" description="Lipoyl-binding" evidence="7">
    <location>
        <begin position="3"/>
        <end position="78"/>
    </location>
</feature>
<dbReference type="GO" id="GO:0016407">
    <property type="term" value="F:acetyltransferase activity"/>
    <property type="evidence" value="ECO:0007669"/>
    <property type="project" value="TreeGrafter"/>
</dbReference>
<dbReference type="Pfam" id="PF12697">
    <property type="entry name" value="Abhydrolase_6"/>
    <property type="match status" value="1"/>
</dbReference>
<dbReference type="PROSITE" id="PS50968">
    <property type="entry name" value="BIOTINYL_LIPOYL"/>
    <property type="match status" value="1"/>
</dbReference>
<dbReference type="InterPro" id="IPR036625">
    <property type="entry name" value="E3-bd_dom_sf"/>
</dbReference>
<evidence type="ECO:0000256" key="3">
    <source>
        <dbReference type="ARBA" id="ARBA00011484"/>
    </source>
</evidence>
<evidence type="ECO:0000256" key="1">
    <source>
        <dbReference type="ARBA" id="ARBA00001938"/>
    </source>
</evidence>
<dbReference type="PANTHER" id="PTHR43178">
    <property type="entry name" value="DIHYDROLIPOAMIDE ACETYLTRANSFERASE COMPONENT OF PYRUVATE DEHYDROGENASE COMPLEX"/>
    <property type="match status" value="1"/>
</dbReference>
<dbReference type="SUPFAM" id="SSF47005">
    <property type="entry name" value="Peripheral subunit-binding domain of 2-oxo acid dehydrogenase complex"/>
    <property type="match status" value="1"/>
</dbReference>
<dbReference type="Gene3D" id="3.40.50.1820">
    <property type="entry name" value="alpha/beta hydrolase"/>
    <property type="match status" value="1"/>
</dbReference>
<dbReference type="Pfam" id="PF00364">
    <property type="entry name" value="Biotin_lipoyl"/>
    <property type="match status" value="1"/>
</dbReference>